<dbReference type="STRING" id="1742973.COMA2_30195"/>
<protein>
    <submittedName>
        <fullName evidence="1">Uncharacterized protein</fullName>
    </submittedName>
</protein>
<dbReference type="RefSeq" id="WP_090899048.1">
    <property type="nucleotide sequence ID" value="NZ_CZPZ01000023.1"/>
</dbReference>
<gene>
    <name evidence="1" type="ORF">COMA2_30195</name>
</gene>
<accession>A0A0S4LKM0</accession>
<sequence>MDDPAAFRRTESFDRTATAGVLPRPGLELRIGSNVFRRTNGVVTIHGKEQLVIEAKSEQRLLLVTLDLYNEHGTRIAHLRRNVLTLNEGERFAVDVRLGQSLSPADMPSVRLRDLQSGHLVFEARMASDSRVDLICGRLHSHRGIPVEITSHYCRIGSHTTLFREIVEARGGPAILG</sequence>
<dbReference type="EMBL" id="CZPZ01000023">
    <property type="protein sequence ID" value="CUS37306.1"/>
    <property type="molecule type" value="Genomic_DNA"/>
</dbReference>
<organism evidence="1 2">
    <name type="scientific">Candidatus Nitrospira nitrificans</name>
    <dbReference type="NCBI Taxonomy" id="1742973"/>
    <lineage>
        <taxon>Bacteria</taxon>
        <taxon>Pseudomonadati</taxon>
        <taxon>Nitrospirota</taxon>
        <taxon>Nitrospiria</taxon>
        <taxon>Nitrospirales</taxon>
        <taxon>Nitrospiraceae</taxon>
        <taxon>Nitrospira</taxon>
    </lineage>
</organism>
<dbReference type="OrthoDB" id="9781177at2"/>
<evidence type="ECO:0000313" key="1">
    <source>
        <dbReference type="EMBL" id="CUS37306.1"/>
    </source>
</evidence>
<dbReference type="AlphaFoldDB" id="A0A0S4LKM0"/>
<proteinExistence type="predicted"/>
<keyword evidence="2" id="KW-1185">Reference proteome</keyword>
<evidence type="ECO:0000313" key="2">
    <source>
        <dbReference type="Proteomes" id="UP000198736"/>
    </source>
</evidence>
<dbReference type="Proteomes" id="UP000198736">
    <property type="component" value="Unassembled WGS sequence"/>
</dbReference>
<reference evidence="2" key="1">
    <citation type="submission" date="2015-10" db="EMBL/GenBank/DDBJ databases">
        <authorList>
            <person name="Luecker S."/>
            <person name="Luecker S."/>
        </authorList>
    </citation>
    <scope>NUCLEOTIDE SEQUENCE [LARGE SCALE GENOMIC DNA]</scope>
</reference>
<name>A0A0S4LKM0_9BACT</name>